<dbReference type="InterPro" id="IPR020472">
    <property type="entry name" value="WD40_PAC1"/>
</dbReference>
<protein>
    <submittedName>
        <fullName evidence="6">WD40 repeat domain-containing protein</fullName>
    </submittedName>
</protein>
<dbReference type="Pfam" id="PF13191">
    <property type="entry name" value="AAA_16"/>
    <property type="match status" value="1"/>
</dbReference>
<dbReference type="EMBL" id="CP075896">
    <property type="protein sequence ID" value="QWB25921.1"/>
    <property type="molecule type" value="Genomic_DNA"/>
</dbReference>
<keyword evidence="1 3" id="KW-0853">WD repeat</keyword>
<dbReference type="InterPro" id="IPR001680">
    <property type="entry name" value="WD40_rpt"/>
</dbReference>
<dbReference type="PRINTS" id="PR00320">
    <property type="entry name" value="GPROTEINBRPT"/>
</dbReference>
<keyword evidence="7" id="KW-1185">Reference proteome</keyword>
<dbReference type="Pfam" id="PF00656">
    <property type="entry name" value="Peptidase_C14"/>
    <property type="match status" value="1"/>
</dbReference>
<dbReference type="InterPro" id="IPR015943">
    <property type="entry name" value="WD40/YVTN_repeat-like_dom_sf"/>
</dbReference>
<gene>
    <name evidence="6" type="ORF">KJK29_27020</name>
</gene>
<reference evidence="7" key="1">
    <citation type="submission" date="2021-05" db="EMBL/GenBank/DDBJ databases">
        <title>Direct Submission.</title>
        <authorList>
            <person name="Li K."/>
            <person name="Gao J."/>
        </authorList>
    </citation>
    <scope>NUCLEOTIDE SEQUENCE [LARGE SCALE GENOMIC DNA]</scope>
    <source>
        <strain evidence="7">MG62</strain>
    </source>
</reference>
<dbReference type="SMART" id="SM00320">
    <property type="entry name" value="WD40"/>
    <property type="match status" value="10"/>
</dbReference>
<dbReference type="SUPFAM" id="SSF50978">
    <property type="entry name" value="WD40 repeat-like"/>
    <property type="match status" value="2"/>
</dbReference>
<dbReference type="SUPFAM" id="SSF63829">
    <property type="entry name" value="Calcium-dependent phosphotriesterase"/>
    <property type="match status" value="1"/>
</dbReference>
<feature type="domain" description="Orc1-like AAA ATPase" evidence="5">
    <location>
        <begin position="296"/>
        <end position="429"/>
    </location>
</feature>
<proteinExistence type="predicted"/>
<evidence type="ECO:0000313" key="6">
    <source>
        <dbReference type="EMBL" id="QWB25921.1"/>
    </source>
</evidence>
<feature type="repeat" description="WD" evidence="3">
    <location>
        <begin position="794"/>
        <end position="837"/>
    </location>
</feature>
<evidence type="ECO:0000256" key="2">
    <source>
        <dbReference type="ARBA" id="ARBA00022737"/>
    </source>
</evidence>
<name>A0ABX8FXV0_9ACTN</name>
<dbReference type="InterPro" id="IPR041664">
    <property type="entry name" value="AAA_16"/>
</dbReference>
<dbReference type="Gene3D" id="3.40.50.1460">
    <property type="match status" value="1"/>
</dbReference>
<organism evidence="6 7">
    <name type="scientific">Streptomyces koelreuteriae</name>
    <dbReference type="NCBI Taxonomy" id="2838015"/>
    <lineage>
        <taxon>Bacteria</taxon>
        <taxon>Bacillati</taxon>
        <taxon>Actinomycetota</taxon>
        <taxon>Actinomycetes</taxon>
        <taxon>Kitasatosporales</taxon>
        <taxon>Streptomycetaceae</taxon>
        <taxon>Streptomyces</taxon>
    </lineage>
</organism>
<evidence type="ECO:0000259" key="4">
    <source>
        <dbReference type="Pfam" id="PF00656"/>
    </source>
</evidence>
<dbReference type="InterPro" id="IPR019775">
    <property type="entry name" value="WD40_repeat_CS"/>
</dbReference>
<dbReference type="InterPro" id="IPR036322">
    <property type="entry name" value="WD40_repeat_dom_sf"/>
</dbReference>
<dbReference type="Proteomes" id="UP000679629">
    <property type="component" value="Chromosome"/>
</dbReference>
<feature type="repeat" description="WD" evidence="3">
    <location>
        <begin position="884"/>
        <end position="927"/>
    </location>
</feature>
<evidence type="ECO:0000313" key="7">
    <source>
        <dbReference type="Proteomes" id="UP000679629"/>
    </source>
</evidence>
<evidence type="ECO:0000259" key="5">
    <source>
        <dbReference type="Pfam" id="PF13191"/>
    </source>
</evidence>
<feature type="repeat" description="WD" evidence="3">
    <location>
        <begin position="1105"/>
        <end position="1148"/>
    </location>
</feature>
<dbReference type="PROSITE" id="PS00678">
    <property type="entry name" value="WD_REPEATS_1"/>
    <property type="match status" value="5"/>
</dbReference>
<feature type="repeat" description="WD" evidence="3">
    <location>
        <begin position="839"/>
        <end position="882"/>
    </location>
</feature>
<dbReference type="InterPro" id="IPR027417">
    <property type="entry name" value="P-loop_NTPase"/>
</dbReference>
<dbReference type="RefSeq" id="WP_215121758.1">
    <property type="nucleotide sequence ID" value="NZ_CP075896.1"/>
</dbReference>
<dbReference type="PANTHER" id="PTHR19848">
    <property type="entry name" value="WD40 REPEAT PROTEIN"/>
    <property type="match status" value="1"/>
</dbReference>
<dbReference type="PROSITE" id="PS50082">
    <property type="entry name" value="WD_REPEATS_2"/>
    <property type="match status" value="6"/>
</dbReference>
<dbReference type="SUPFAM" id="SSF52129">
    <property type="entry name" value="Caspase-like"/>
    <property type="match status" value="1"/>
</dbReference>
<keyword evidence="2" id="KW-0677">Repeat</keyword>
<sequence>MSGPEPRRFLIATAVSHYPNAAAELEWDRPGLVEARRKVVELFTGTLGYTHVSDLGLNPTKPQLLRELREFCRAPDRRPDDIVAVYIAGHGEILDNGDYVLLTADTEPDDLYDALLPGTLARKILAGTQVRRLLLMLDTCFSGQGGNELLAAMSRWKSDWREEESGLAVITSAQPRELARTGAFPELLTEAVTSLATAGYTPPLLALDAVVNATRTNPKRPDFQHIGLEIIGLTGEIPPFLPNAKHSQRLSHTDLALQQAAEWDEQDKRRDVEFRSRLLRRAMGHSDPSKVGWWFSGRHRALHDITEWLGDPTAEACPALVVTGAPGSGKTAVLGLLAAVSDPEYRRTVPLSSIGLREHQLPPEGAIGTTVYAQSLTDQQVVRAVCAALRLPPAEAVADLLNHLGARPAPDRPHVILIDGLDEAATPTTLCGQVLRPLMELAAPHLRLLLGTRPHLFGPLGLCQDDHVDLDSDRYADPDAVLVYTLRNLLDAHQDSPYLDCPHRVRMGVAEAVADAAGNCFLVARITAGTLAATPALPDPRDPVWRRSLPRAAADAMHHDLHQRFADDADRILDLLRPLAYAEGQGLPWEDIWAPLASELSGRTYTNDDLYQLRRDAGAYVVEAKEDERSVYRLYHESMAEYLRQGQDSGRAHRAFTVVLRGAVPYHLDGARDWGRAHPYALRHLATHAAAGGLLDTLLADIEYLVHAEYETLMPRLLEAEGEEAQLNTAVFRSCLHVLRDLDAAARRQVLAVEAARFNVPRLVEALNGRADRRAWKPLAASGSRLSSNLRNALTGHTGLVKALACTEVNGRPVAVTGSQDRTVRMWDLITGAPVGNAMTGHSDDIEGVACTELDGRPVAVSVARDKTVRLWDLGTGRAVGEPMRGHTEPVYAVACVELDGRPVAVTGGWDSTVRVWDLATGRAVGEPVKHVGQVNSLACAVLDGRQVVVTGSTASLDLCDLRTRRRLKRLDRRSHSPWYKGVACTVLNGRPVVVSADRAGRVRVRDLGNGRMIWEFNGHEGWASSVTCAVLNGRQVVVAGYQDGTAEIWDLEAGRSAGPPLSGHAFPLLTVACIELAGRPVVITSAFDTLRIWDLSRRSFGSPIVGHTQRVSAVGHAVVDGRRILVSGSEDTTMRRWELSAGLSSTEPLPHHRSEVRSVTCRVLDGRPVAVSSPRKGAALVWDIATGRAVHTPLEHEGEADLFQSFTACVEMDGREVVVTGRTDGSARVWDLATGELRDRFDCPDLGTYADCGVIDGRPVMAAGSPYRPLYVHDVTTGRRLGQAPDSHTLRDVAIGRLHDRPIAVTTAEDGTVQIWELPGCQPLGEPLTGHTRSVWRVTLTELDGRPVALTGSADNTLRIWDLEQRTTLHVIHLPGPCNALSLSDDGLLACAFGNDVAVFSRDARQLS</sequence>
<dbReference type="PROSITE" id="PS50294">
    <property type="entry name" value="WD_REPEATS_REGION"/>
    <property type="match status" value="3"/>
</dbReference>
<evidence type="ECO:0000256" key="1">
    <source>
        <dbReference type="ARBA" id="ARBA00022574"/>
    </source>
</evidence>
<dbReference type="Gene3D" id="2.130.10.10">
    <property type="entry name" value="YVTN repeat-like/Quinoprotein amine dehydrogenase"/>
    <property type="match status" value="3"/>
</dbReference>
<feature type="repeat" description="WD" evidence="3">
    <location>
        <begin position="1329"/>
        <end position="1372"/>
    </location>
</feature>
<dbReference type="InterPro" id="IPR029030">
    <property type="entry name" value="Caspase-like_dom_sf"/>
</dbReference>
<dbReference type="PANTHER" id="PTHR19848:SF8">
    <property type="entry name" value="F-BOX AND WD REPEAT DOMAIN CONTAINING 7"/>
    <property type="match status" value="1"/>
</dbReference>
<accession>A0ABX8FXV0</accession>
<dbReference type="SUPFAM" id="SSF52540">
    <property type="entry name" value="P-loop containing nucleoside triphosphate hydrolases"/>
    <property type="match status" value="1"/>
</dbReference>
<feature type="repeat" description="WD" evidence="3">
    <location>
        <begin position="1219"/>
        <end position="1241"/>
    </location>
</feature>
<dbReference type="CDD" id="cd00200">
    <property type="entry name" value="WD40"/>
    <property type="match status" value="1"/>
</dbReference>
<evidence type="ECO:0000256" key="3">
    <source>
        <dbReference type="PROSITE-ProRule" id="PRU00221"/>
    </source>
</evidence>
<dbReference type="Pfam" id="PF00400">
    <property type="entry name" value="WD40"/>
    <property type="match status" value="4"/>
</dbReference>
<dbReference type="InterPro" id="IPR011600">
    <property type="entry name" value="Pept_C14_caspase"/>
</dbReference>
<feature type="domain" description="Peptidase C14 caspase" evidence="4">
    <location>
        <begin position="16"/>
        <end position="177"/>
    </location>
</feature>